<comment type="subcellular location">
    <subcellularLocation>
        <location evidence="5">Cytoplasm</location>
    </subcellularLocation>
    <text evidence="5">Assembles at midcell at the inner surface of the cytoplasmic membrane.</text>
</comment>
<gene>
    <name evidence="5 9" type="primary">ftsZ</name>
    <name evidence="9" type="ORF">DI628_07025</name>
</gene>
<accession>A0A6N4R8X7</accession>
<dbReference type="InterPro" id="IPR003008">
    <property type="entry name" value="Tubulin_FtsZ_GTPase"/>
</dbReference>
<dbReference type="SUPFAM" id="SSF52490">
    <property type="entry name" value="Tubulin nucleotide-binding domain-like"/>
    <property type="match status" value="1"/>
</dbReference>
<dbReference type="GO" id="GO:0043093">
    <property type="term" value="P:FtsZ-dependent cytokinesis"/>
    <property type="evidence" value="ECO:0007669"/>
    <property type="project" value="UniProtKB-UniRule"/>
</dbReference>
<dbReference type="PANTHER" id="PTHR30314">
    <property type="entry name" value="CELL DIVISION PROTEIN FTSZ-RELATED"/>
    <property type="match status" value="1"/>
</dbReference>
<evidence type="ECO:0000256" key="5">
    <source>
        <dbReference type="HAMAP-Rule" id="MF_00909"/>
    </source>
</evidence>
<dbReference type="InterPro" id="IPR037103">
    <property type="entry name" value="Tubulin/FtsZ-like_C"/>
</dbReference>
<comment type="function">
    <text evidence="5">Essential cell division protein that forms a contractile ring structure (Z ring) at the future cell division site. The regulation of the ring assembly controls the timing and the location of cell division. One of the functions of the FtsZ ring is to recruit other cell division proteins to the septum to produce a new cell wall between the dividing cells. Binds GTP and shows GTPase activity.</text>
</comment>
<reference evidence="9 10" key="1">
    <citation type="journal article" date="2017" name="Nat. Commun.">
        <title>In situ click chemistry generation of cyclooxygenase-2 inhibitors.</title>
        <authorList>
            <person name="Bhardwaj A."/>
            <person name="Kaur J."/>
            <person name="Wuest M."/>
            <person name="Wuest F."/>
        </authorList>
    </citation>
    <scope>NUCLEOTIDE SEQUENCE [LARGE SCALE GENOMIC DNA]</scope>
    <source>
        <strain evidence="9">S2_018_000_R2_106</strain>
    </source>
</reference>
<evidence type="ECO:0000256" key="3">
    <source>
        <dbReference type="ARBA" id="ARBA00022741"/>
    </source>
</evidence>
<dbReference type="CDD" id="cd02201">
    <property type="entry name" value="FtsZ_type1"/>
    <property type="match status" value="1"/>
</dbReference>
<dbReference type="InterPro" id="IPR008280">
    <property type="entry name" value="Tub_FtsZ_C"/>
</dbReference>
<evidence type="ECO:0000256" key="1">
    <source>
        <dbReference type="ARBA" id="ARBA00009690"/>
    </source>
</evidence>
<sequence length="388" mass="41165">MSLNIAMVKESVHQPRIMVIGVGGGGGNAVSNMIRANLTGATFAIANTDLQVLQNHDAEVKIQLGRSLTEGLGAGANPEVGAAAAEESYDEICEAIRGSHMVFITAGMGGGTGTGAVPVVARAAREMGILTVAVVTKPFSFEGVRRMKQAEAGIMELQNVADTVIVIPNQNLFRIATERTTLQDAFKMADDVLYSGVRGVTDLMLVPGIINLDFNDVKTVMSEMGQAMMGSGQAEGDRRAILAAEMAISSPLLDGVSMHGAKGVLINITGGDDLTLYEVDEAANRIREEVDPDANIIFGTAYDQTVTGRIRVSVVATGLGETVKRQKPTMVDLSSIKKAEAPTEAKIVETKASVADFAQAAAAKREREEEQDEYANLEIPAFLRRQIN</sequence>
<dbReference type="PANTHER" id="PTHR30314:SF3">
    <property type="entry name" value="MITOCHONDRIAL DIVISION PROTEIN FSZA"/>
    <property type="match status" value="1"/>
</dbReference>
<dbReference type="GO" id="GO:0032153">
    <property type="term" value="C:cell division site"/>
    <property type="evidence" value="ECO:0007669"/>
    <property type="project" value="UniProtKB-UniRule"/>
</dbReference>
<keyword evidence="5" id="KW-0131">Cell cycle</keyword>
<dbReference type="InterPro" id="IPR020805">
    <property type="entry name" value="Cell_div_FtsZ_CS"/>
</dbReference>
<name>A0A6N4R8X7_BLAVI</name>
<keyword evidence="3 5" id="KW-0547">Nucleotide-binding</keyword>
<dbReference type="InterPro" id="IPR045061">
    <property type="entry name" value="FtsZ/CetZ"/>
</dbReference>
<dbReference type="SMART" id="SM00865">
    <property type="entry name" value="Tubulin_C"/>
    <property type="match status" value="1"/>
</dbReference>
<keyword evidence="5" id="KW-0717">Septation</keyword>
<dbReference type="PROSITE" id="PS01134">
    <property type="entry name" value="FTSZ_1"/>
    <property type="match status" value="1"/>
</dbReference>
<dbReference type="InterPro" id="IPR000158">
    <property type="entry name" value="Cell_div_FtsZ"/>
</dbReference>
<dbReference type="Gene3D" id="3.40.50.1440">
    <property type="entry name" value="Tubulin/FtsZ, GTPase domain"/>
    <property type="match status" value="1"/>
</dbReference>
<dbReference type="GO" id="GO:0051258">
    <property type="term" value="P:protein polymerization"/>
    <property type="evidence" value="ECO:0007669"/>
    <property type="project" value="UniProtKB-UniRule"/>
</dbReference>
<proteinExistence type="inferred from homology"/>
<dbReference type="GO" id="GO:0005737">
    <property type="term" value="C:cytoplasm"/>
    <property type="evidence" value="ECO:0007669"/>
    <property type="project" value="UniProtKB-SubCell"/>
</dbReference>
<organism evidence="9 10">
    <name type="scientific">Blastochloris viridis</name>
    <name type="common">Rhodopseudomonas viridis</name>
    <dbReference type="NCBI Taxonomy" id="1079"/>
    <lineage>
        <taxon>Bacteria</taxon>
        <taxon>Pseudomonadati</taxon>
        <taxon>Pseudomonadota</taxon>
        <taxon>Alphaproteobacteria</taxon>
        <taxon>Hyphomicrobiales</taxon>
        <taxon>Blastochloridaceae</taxon>
        <taxon>Blastochloris</taxon>
    </lineage>
</organism>
<feature type="binding site" evidence="5">
    <location>
        <position position="142"/>
    </location>
    <ligand>
        <name>GTP</name>
        <dbReference type="ChEBI" id="CHEBI:37565"/>
    </ligand>
</feature>
<dbReference type="FunFam" id="3.30.1330.20:FF:000011">
    <property type="entry name" value="Cell division protein FtsZ"/>
    <property type="match status" value="1"/>
</dbReference>
<feature type="binding site" evidence="5">
    <location>
        <position position="146"/>
    </location>
    <ligand>
        <name>GTP</name>
        <dbReference type="ChEBI" id="CHEBI:37565"/>
    </ligand>
</feature>
<dbReference type="Proteomes" id="UP000320948">
    <property type="component" value="Unassembled WGS sequence"/>
</dbReference>
<comment type="similarity">
    <text evidence="1 5">Belongs to the FtsZ family.</text>
</comment>
<comment type="caution">
    <text evidence="9">The sequence shown here is derived from an EMBL/GenBank/DDBJ whole genome shotgun (WGS) entry which is preliminary data.</text>
</comment>
<evidence type="ECO:0000313" key="10">
    <source>
        <dbReference type="Proteomes" id="UP000320948"/>
    </source>
</evidence>
<dbReference type="FunFam" id="3.40.50.1440:FF:000001">
    <property type="entry name" value="Cell division protein FtsZ"/>
    <property type="match status" value="1"/>
</dbReference>
<evidence type="ECO:0000313" key="9">
    <source>
        <dbReference type="EMBL" id="TKW60644.1"/>
    </source>
</evidence>
<keyword evidence="2 5" id="KW-0963">Cytoplasm</keyword>
<dbReference type="NCBIfam" id="TIGR00065">
    <property type="entry name" value="ftsZ"/>
    <property type="match status" value="1"/>
</dbReference>
<dbReference type="InterPro" id="IPR024757">
    <property type="entry name" value="FtsZ_C"/>
</dbReference>
<dbReference type="GO" id="GO:0005525">
    <property type="term" value="F:GTP binding"/>
    <property type="evidence" value="ECO:0007669"/>
    <property type="project" value="UniProtKB-UniRule"/>
</dbReference>
<dbReference type="EMBL" id="VAFM01000002">
    <property type="protein sequence ID" value="TKW60644.1"/>
    <property type="molecule type" value="Genomic_DNA"/>
</dbReference>
<dbReference type="HAMAP" id="MF_00909">
    <property type="entry name" value="FtsZ"/>
    <property type="match status" value="1"/>
</dbReference>
<dbReference type="GO" id="GO:0003924">
    <property type="term" value="F:GTPase activity"/>
    <property type="evidence" value="ECO:0007669"/>
    <property type="project" value="UniProtKB-UniRule"/>
</dbReference>
<feature type="domain" description="Tubulin/FtsZ GTPase" evidence="7">
    <location>
        <begin position="16"/>
        <end position="208"/>
    </location>
</feature>
<dbReference type="Gene3D" id="3.30.1330.20">
    <property type="entry name" value="Tubulin/FtsZ, C-terminal domain"/>
    <property type="match status" value="1"/>
</dbReference>
<dbReference type="InterPro" id="IPR036525">
    <property type="entry name" value="Tubulin/FtsZ_GTPase_sf"/>
</dbReference>
<dbReference type="AlphaFoldDB" id="A0A6N4R8X7"/>
<feature type="binding site" evidence="5">
    <location>
        <begin position="24"/>
        <end position="28"/>
    </location>
    <ligand>
        <name>GTP</name>
        <dbReference type="ChEBI" id="CHEBI:37565"/>
    </ligand>
</feature>
<dbReference type="Pfam" id="PF00091">
    <property type="entry name" value="Tubulin"/>
    <property type="match status" value="1"/>
</dbReference>
<evidence type="ECO:0000259" key="7">
    <source>
        <dbReference type="SMART" id="SM00864"/>
    </source>
</evidence>
<evidence type="ECO:0000256" key="2">
    <source>
        <dbReference type="ARBA" id="ARBA00022490"/>
    </source>
</evidence>
<dbReference type="PRINTS" id="PR00423">
    <property type="entry name" value="CELLDVISFTSZ"/>
</dbReference>
<protein>
    <recommendedName>
        <fullName evidence="5 6">Cell division protein FtsZ</fullName>
    </recommendedName>
</protein>
<dbReference type="SMART" id="SM00864">
    <property type="entry name" value="Tubulin"/>
    <property type="match status" value="1"/>
</dbReference>
<keyword evidence="5 9" id="KW-0132">Cell division</keyword>
<evidence type="ECO:0000256" key="4">
    <source>
        <dbReference type="ARBA" id="ARBA00023134"/>
    </source>
</evidence>
<dbReference type="Pfam" id="PF12327">
    <property type="entry name" value="FtsZ_C"/>
    <property type="match status" value="1"/>
</dbReference>
<dbReference type="InterPro" id="IPR018316">
    <property type="entry name" value="Tubulin/FtsZ_2-layer-sand-dom"/>
</dbReference>
<comment type="subunit">
    <text evidence="5">Homodimer. Polymerizes to form a dynamic ring structure in a strictly GTP-dependent manner. Interacts directly with several other division proteins.</text>
</comment>
<dbReference type="GO" id="GO:0000917">
    <property type="term" value="P:division septum assembly"/>
    <property type="evidence" value="ECO:0007669"/>
    <property type="project" value="UniProtKB-KW"/>
</dbReference>
<feature type="binding site" evidence="5">
    <location>
        <begin position="111"/>
        <end position="113"/>
    </location>
    <ligand>
        <name>GTP</name>
        <dbReference type="ChEBI" id="CHEBI:37565"/>
    </ligand>
</feature>
<keyword evidence="4 5" id="KW-0342">GTP-binding</keyword>
<evidence type="ECO:0000259" key="8">
    <source>
        <dbReference type="SMART" id="SM00865"/>
    </source>
</evidence>
<feature type="domain" description="Tubulin/FtsZ 2-layer sandwich" evidence="8">
    <location>
        <begin position="210"/>
        <end position="328"/>
    </location>
</feature>
<dbReference type="SUPFAM" id="SSF55307">
    <property type="entry name" value="Tubulin C-terminal domain-like"/>
    <property type="match status" value="1"/>
</dbReference>
<feature type="binding site" evidence="5">
    <location>
        <position position="190"/>
    </location>
    <ligand>
        <name>GTP</name>
        <dbReference type="ChEBI" id="CHEBI:37565"/>
    </ligand>
</feature>
<evidence type="ECO:0000256" key="6">
    <source>
        <dbReference type="NCBIfam" id="TIGR00065"/>
    </source>
</evidence>